<feature type="region of interest" description="Disordered" evidence="14">
    <location>
        <begin position="301"/>
        <end position="344"/>
    </location>
</feature>
<dbReference type="SUPFAM" id="SSF56059">
    <property type="entry name" value="Glutathione synthetase ATP-binding domain-like"/>
    <property type="match status" value="1"/>
</dbReference>
<dbReference type="NCBIfam" id="TIGR01161">
    <property type="entry name" value="purK"/>
    <property type="match status" value="1"/>
</dbReference>
<evidence type="ECO:0000256" key="3">
    <source>
        <dbReference type="ARBA" id="ARBA00004747"/>
    </source>
</evidence>
<dbReference type="Gene3D" id="3.30.200.20">
    <property type="entry name" value="Phosphorylase Kinase, domain 1"/>
    <property type="match status" value="1"/>
</dbReference>
<dbReference type="Pfam" id="PF00326">
    <property type="entry name" value="Peptidase_S9"/>
    <property type="match status" value="1"/>
</dbReference>
<evidence type="ECO:0000256" key="11">
    <source>
        <dbReference type="ARBA" id="ARBA00023239"/>
    </source>
</evidence>
<comment type="similarity">
    <text evidence="4">In the C-terminal section; belongs to the AIR carboxylase family. Class I subfamily.</text>
</comment>
<organism evidence="16 17">
    <name type="scientific">Dictyostelium firmibasis</name>
    <dbReference type="NCBI Taxonomy" id="79012"/>
    <lineage>
        <taxon>Eukaryota</taxon>
        <taxon>Amoebozoa</taxon>
        <taxon>Evosea</taxon>
        <taxon>Eumycetozoa</taxon>
        <taxon>Dictyostelia</taxon>
        <taxon>Dictyosteliales</taxon>
        <taxon>Dictyosteliaceae</taxon>
        <taxon>Dictyostelium</taxon>
    </lineage>
</organism>
<dbReference type="GO" id="GO:0005524">
    <property type="term" value="F:ATP binding"/>
    <property type="evidence" value="ECO:0007669"/>
    <property type="project" value="UniProtKB-UniRule"/>
</dbReference>
<dbReference type="FunFam" id="3.30.470.20:FF:000037">
    <property type="entry name" value="Phosphoribosylaminoimidazole carboxylase, chloroplastic"/>
    <property type="match status" value="1"/>
</dbReference>
<dbReference type="Pfam" id="PF02222">
    <property type="entry name" value="ATP-grasp"/>
    <property type="match status" value="1"/>
</dbReference>
<dbReference type="InterPro" id="IPR011054">
    <property type="entry name" value="Rudment_hybrid_motif"/>
</dbReference>
<evidence type="ECO:0000313" key="16">
    <source>
        <dbReference type="EMBL" id="KAK5581323.1"/>
    </source>
</evidence>
<dbReference type="Gene3D" id="3.40.50.1820">
    <property type="entry name" value="alpha/beta hydrolase"/>
    <property type="match status" value="1"/>
</dbReference>
<accession>A0AAN7U784</accession>
<keyword evidence="9" id="KW-0210">Decarboxylase</keyword>
<evidence type="ECO:0000256" key="4">
    <source>
        <dbReference type="ARBA" id="ARBA00006114"/>
    </source>
</evidence>
<sequence>MSTINSNIVNKEFDYKDKTFLASGKTKTIYKLNKDDQYVLIESNSAITAGDGAKKDILPNKDIYSTTTTVNNFKVLELSGINTHFVKQVEPNAFIAKKCSMIPLEVIVRRLATGSYLKRNTHVTEGTKFNPPLIEFTFKDDVQHDPLVTEQDILEMNLKIGGVQITSKLLSQTRHIATLSFEALERAWQSLDVTLVDFKVEFGITSQGELILADVIDNDSWRIWPKGDKNLMRDKQVYRNLPTALNTPGATPVPQSGPLVNTLSDQQLKMIEDNYAWVATSTEKLVEFTAANLNINNNNNNISGSTSRSNSLPNVPSITTPIQQTQHHHHHHQNQHSNSSVSGYQVQSNQPLVGIIMGSQSDWDTMKLAANTLTTLGVPFETRIVSAHRTPDRLFEYAKTAKSRGLKIVIAGAGGAAHLPGMVAALTPLPVFGVPVQSKALSGVDSLLSIVQMPAGIPVGTVAIGAAGATNAALLAAAVLAPYYHSIELSLDLYRKKQTDAVADIPVDNPTSSHSTTTTTTTPSNATSILSAIHTSTTVSTPSSSSSSSHNSQTTTLPVQPTIISTPTPIRSSVSRSQSPLPSGNGSSIISQEKTPLSTFVLSTYRPSALVLPPGSTIGILGGGQLARMMAIAAAQLGYKTHIFCPENDPSASHVATYTTKSNYNNYSSLDIFARQVDVVTYEFENIMVEPVEYLTKQVAVFPDPKILRTCQDRVLEKTFIQSLDIATAQFQSVESFVDLKSAIEKIGYPAILKSNTMGYDGKGQVKLTDQVDLEQAWKKVTSETSATKAILEQYIEFESEASVIVARALDGAELTFPLVTNKHRNHILRQTIAPAQLPEYIHKQANEIGLKIARSIGLVGIIAVELFVVKNTETGQYSLMVNELAPRPHNSGHWTIEGCVTSQFEQLIRCVCGLPLGSVDFTKRISEAEYIQQQIPPIVMTNLLGQEVNGWEKILQTKGSHLHIYAKGDAKEGRKMEFNVIGPFPIGEREEGLDSLQAYGGIFEIPIGDDTMYPSELGTNGVVGWEKVQSTSGGYLSIDWSDIVDWSFLQQTWGWAIWLWYGYAIGSFTVETSGSYIINCSGTRQYFIQSTANNEVFEFSGDFYGYGTGQQLIQLNQSTIYNLVVRMQSSVRLSQSPNSQFSCSLSSPIENNQLITVLDSETLVSDLVNGELATPFATITIFNNGIYSNSMGSNIINSIDVTIKNNQSSLQIKVEFLGDSNLNILPGQKMALPLAITLDDTVQFNCPFNITLNIESNGDVIGEAIITFNCTEWGNPYLYTFLDYDNTVQYAIAIPPTESCSDGGNETICGVMLATHGAGVEASSPFWMNAIPPQQSLWIILPTGRRSWGYDWESSSRLNVMSSIEYLVNNLPGVPNQLKSQYQVNGEKILFVGHSCGGHGCVSLLSRFGDMAIGGMCAAGFVKLQFYVFYNTRPGFSYIDPSLQGLLMSSIAENDNDLYTSNIVGIPLMVRYGENDTNVNPWHSRRIARMVDEQSNDVSSVTISEVPNSGHWFDGILNDQYVLNWYNKLTENSLSSQPPIPKVITITTHNPSSSGSRANIKILQTLNPSRVAKIQIVQINNENGELVWLLSTQNVRRFGFEPTPVRTQSLPVSVTIDGQPFTTEFLPTTHFTRLDKWLPDWNTTTDTTWSQNERSPLTSGPIRQIFEKPFTIIYGTNTSSESTTDLFEWSSVYISNFFNTYGRGSPNILVDTDFIEPSVCSSNDNYILLGNSFQNLVASKYQSLLPVLFNPDNSFSVGPSSTYSYPGTGILFLAPNPCGQGLILVVSGIDDQGFINALHSIPQRSGVLVPDFMVVGNDIWKGAGGIISTGFWDPNWLVSLDSSYFGFTPF</sequence>
<dbReference type="FunFam" id="3.30.470.20:FF:000020">
    <property type="entry name" value="Probable multifunctional protein ADE2"/>
    <property type="match status" value="1"/>
</dbReference>
<dbReference type="InterPro" id="IPR018236">
    <property type="entry name" value="SAICAR_synthetase_CS"/>
</dbReference>
<dbReference type="GO" id="GO:0004639">
    <property type="term" value="F:phosphoribosylaminoimidazolesuccinocarboxamide synthase activity"/>
    <property type="evidence" value="ECO:0007669"/>
    <property type="project" value="InterPro"/>
</dbReference>
<gene>
    <name evidence="16" type="ORF">RB653_001354</name>
</gene>
<dbReference type="EMBL" id="JAVFKY010000002">
    <property type="protein sequence ID" value="KAK5581323.1"/>
    <property type="molecule type" value="Genomic_DNA"/>
</dbReference>
<evidence type="ECO:0000313" key="17">
    <source>
        <dbReference type="Proteomes" id="UP001344447"/>
    </source>
</evidence>
<evidence type="ECO:0000259" key="15">
    <source>
        <dbReference type="PROSITE" id="PS50975"/>
    </source>
</evidence>
<keyword evidence="7 13" id="KW-0547">Nucleotide-binding</keyword>
<dbReference type="GO" id="GO:0006508">
    <property type="term" value="P:proteolysis"/>
    <property type="evidence" value="ECO:0007669"/>
    <property type="project" value="InterPro"/>
</dbReference>
<dbReference type="NCBIfam" id="NF004679">
    <property type="entry name" value="PRK06019.1-5"/>
    <property type="match status" value="1"/>
</dbReference>
<dbReference type="FunFam" id="3.30.1490.20:FF:000015">
    <property type="entry name" value="N5-carboxyaminoimidazole ribonucleotide synthase"/>
    <property type="match status" value="1"/>
</dbReference>
<dbReference type="NCBIfam" id="NF004676">
    <property type="entry name" value="PRK06019.1-2"/>
    <property type="match status" value="1"/>
</dbReference>
<dbReference type="CDD" id="cd01416">
    <property type="entry name" value="SAICAR_synt_Ade5"/>
    <property type="match status" value="1"/>
</dbReference>
<dbReference type="InterPro" id="IPR033747">
    <property type="entry name" value="PurE_ClassI"/>
</dbReference>
<dbReference type="SMART" id="SM01001">
    <property type="entry name" value="AIRC"/>
    <property type="match status" value="1"/>
</dbReference>
<dbReference type="InterPro" id="IPR016185">
    <property type="entry name" value="PreATP-grasp_dom_sf"/>
</dbReference>
<dbReference type="PANTHER" id="PTHR11609:SF5">
    <property type="entry name" value="PHOSPHORIBOSYLAMINOIMIDAZOLE CARBOXYLASE"/>
    <property type="match status" value="1"/>
</dbReference>
<dbReference type="InterPro" id="IPR011761">
    <property type="entry name" value="ATP-grasp"/>
</dbReference>
<dbReference type="GO" id="GO:0005829">
    <property type="term" value="C:cytosol"/>
    <property type="evidence" value="ECO:0007669"/>
    <property type="project" value="TreeGrafter"/>
</dbReference>
<dbReference type="Proteomes" id="UP001344447">
    <property type="component" value="Unassembled WGS sequence"/>
</dbReference>
<feature type="domain" description="ATP-grasp" evidence="15">
    <location>
        <begin position="718"/>
        <end position="913"/>
    </location>
</feature>
<feature type="compositionally biased region" description="Low complexity" evidence="14">
    <location>
        <begin position="535"/>
        <end position="556"/>
    </location>
</feature>
<comment type="similarity">
    <text evidence="5">In the N-terminal section; belongs to the SAICAR synthetase family.</text>
</comment>
<dbReference type="InterPro" id="IPR013815">
    <property type="entry name" value="ATP_grasp_subdomain_1"/>
</dbReference>
<dbReference type="PROSITE" id="PS01057">
    <property type="entry name" value="SAICAR_SYNTHETASE_1"/>
    <property type="match status" value="1"/>
</dbReference>
<evidence type="ECO:0000256" key="7">
    <source>
        <dbReference type="ARBA" id="ARBA00022741"/>
    </source>
</evidence>
<comment type="pathway">
    <text evidence="3">Purine metabolism; IMP biosynthesis via de novo pathway; 5-amino-1-(5-phospho-D-ribosyl)imidazole-4-carboxylate from 5-amino-1-(5-phospho-D-ribosyl)imidazole (carboxylase route): step 1/1.</text>
</comment>
<feature type="compositionally biased region" description="Polar residues" evidence="14">
    <location>
        <begin position="557"/>
        <end position="570"/>
    </location>
</feature>
<keyword evidence="10 13" id="KW-0067">ATP-binding</keyword>
<evidence type="ECO:0000256" key="2">
    <source>
        <dbReference type="ARBA" id="ARBA00004672"/>
    </source>
</evidence>
<proteinExistence type="inferred from homology"/>
<dbReference type="GO" id="GO:0046872">
    <property type="term" value="F:metal ion binding"/>
    <property type="evidence" value="ECO:0007669"/>
    <property type="project" value="InterPro"/>
</dbReference>
<dbReference type="NCBIfam" id="TIGR01162">
    <property type="entry name" value="purE"/>
    <property type="match status" value="1"/>
</dbReference>
<dbReference type="InterPro" id="IPR029058">
    <property type="entry name" value="AB_hydrolase_fold"/>
</dbReference>
<dbReference type="InterPro" id="IPR001375">
    <property type="entry name" value="Peptidase_S9_cat"/>
</dbReference>
<protein>
    <recommendedName>
        <fullName evidence="15">ATP-grasp domain-containing protein</fullName>
    </recommendedName>
</protein>
<dbReference type="SUPFAM" id="SSF52440">
    <property type="entry name" value="PreATP-grasp domain"/>
    <property type="match status" value="1"/>
</dbReference>
<evidence type="ECO:0000256" key="1">
    <source>
        <dbReference type="ARBA" id="ARBA00001244"/>
    </source>
</evidence>
<evidence type="ECO:0000256" key="5">
    <source>
        <dbReference type="ARBA" id="ARBA00011020"/>
    </source>
</evidence>
<dbReference type="HAMAP" id="MF_00137">
    <property type="entry name" value="SAICAR_synth"/>
    <property type="match status" value="1"/>
</dbReference>
<feature type="compositionally biased region" description="Low complexity" evidence="14">
    <location>
        <begin position="511"/>
        <end position="528"/>
    </location>
</feature>
<feature type="compositionally biased region" description="Low complexity" evidence="14">
    <location>
        <begin position="571"/>
        <end position="583"/>
    </location>
</feature>
<evidence type="ECO:0000256" key="14">
    <source>
        <dbReference type="SAM" id="MobiDB-lite"/>
    </source>
</evidence>
<name>A0AAN7U784_9MYCE</name>
<dbReference type="SUPFAM" id="SSF53474">
    <property type="entry name" value="alpha/beta-Hydrolases"/>
    <property type="match status" value="1"/>
</dbReference>
<evidence type="ECO:0000256" key="12">
    <source>
        <dbReference type="ARBA" id="ARBA00023268"/>
    </source>
</evidence>
<comment type="catalytic activity">
    <reaction evidence="1">
        <text>5-amino-1-(5-phospho-D-ribosyl)imidazole-4-carboxylate + H(+) = 5-amino-1-(5-phospho-beta-D-ribosyl)imidazole + CO2</text>
        <dbReference type="Rhea" id="RHEA:10792"/>
        <dbReference type="ChEBI" id="CHEBI:15378"/>
        <dbReference type="ChEBI" id="CHEBI:16526"/>
        <dbReference type="ChEBI" id="CHEBI:77657"/>
        <dbReference type="ChEBI" id="CHEBI:137981"/>
        <dbReference type="EC" id="4.1.1.21"/>
    </reaction>
</comment>
<dbReference type="InterPro" id="IPR040686">
    <property type="entry name" value="PurK_C"/>
</dbReference>
<dbReference type="SUPFAM" id="SSF51246">
    <property type="entry name" value="Rudiment single hybrid motif"/>
    <property type="match status" value="1"/>
</dbReference>
<dbReference type="Pfam" id="PF00731">
    <property type="entry name" value="AIRC"/>
    <property type="match status" value="1"/>
</dbReference>
<dbReference type="InterPro" id="IPR028923">
    <property type="entry name" value="SAICAR_synt/ADE2_N"/>
</dbReference>
<reference evidence="16 17" key="1">
    <citation type="submission" date="2023-11" db="EMBL/GenBank/DDBJ databases">
        <title>Dfirmibasis_genome.</title>
        <authorList>
            <person name="Edelbroek B."/>
            <person name="Kjellin J."/>
            <person name="Jerlstrom-Hultqvist J."/>
            <person name="Soderbom F."/>
        </authorList>
    </citation>
    <scope>NUCLEOTIDE SEQUENCE [LARGE SCALE GENOMIC DNA]</scope>
    <source>
        <strain evidence="16 17">TNS-C-14</strain>
    </source>
</reference>
<dbReference type="Gene3D" id="3.40.50.1970">
    <property type="match status" value="1"/>
</dbReference>
<dbReference type="Gene3D" id="3.30.470.20">
    <property type="entry name" value="ATP-grasp fold, B domain"/>
    <property type="match status" value="2"/>
</dbReference>
<feature type="region of interest" description="Disordered" evidence="14">
    <location>
        <begin position="505"/>
        <end position="589"/>
    </location>
</feature>
<dbReference type="InterPro" id="IPR003135">
    <property type="entry name" value="ATP-grasp_carboxylate-amine"/>
</dbReference>
<dbReference type="GO" id="GO:0004638">
    <property type="term" value="F:phosphoribosylaminoimidazole carboxylase activity"/>
    <property type="evidence" value="ECO:0007669"/>
    <property type="project" value="UniProtKB-EC"/>
</dbReference>
<dbReference type="PROSITE" id="PS50975">
    <property type="entry name" value="ATP_GRASP"/>
    <property type="match status" value="1"/>
</dbReference>
<dbReference type="Pfam" id="PF01259">
    <property type="entry name" value="SAICAR_synt"/>
    <property type="match status" value="1"/>
</dbReference>
<evidence type="ECO:0000256" key="9">
    <source>
        <dbReference type="ARBA" id="ARBA00022793"/>
    </source>
</evidence>
<dbReference type="HAMAP" id="MF_01928">
    <property type="entry name" value="PurK"/>
    <property type="match status" value="1"/>
</dbReference>
<keyword evidence="8" id="KW-0658">Purine biosynthesis</keyword>
<evidence type="ECO:0000256" key="6">
    <source>
        <dbReference type="ARBA" id="ARBA00022598"/>
    </source>
</evidence>
<dbReference type="HAMAP" id="MF_01929">
    <property type="entry name" value="PurE_classI"/>
    <property type="match status" value="1"/>
</dbReference>
<dbReference type="Gene3D" id="3.40.50.20">
    <property type="match status" value="1"/>
</dbReference>
<comment type="pathway">
    <text evidence="2">Purine metabolism; IMP biosynthesis via de novo pathway; 5-amino-1-(5-phospho-D-ribosyl)imidazole-4-carboxamide from 5-amino-1-(5-phospho-D-ribosyl)imidazole-4-carboxylate: step 1/2.</text>
</comment>
<feature type="compositionally biased region" description="Low complexity" evidence="14">
    <location>
        <begin position="301"/>
        <end position="325"/>
    </location>
</feature>
<evidence type="ECO:0000256" key="8">
    <source>
        <dbReference type="ARBA" id="ARBA00022755"/>
    </source>
</evidence>
<dbReference type="Pfam" id="PF17769">
    <property type="entry name" value="PurK_C"/>
    <property type="match status" value="1"/>
</dbReference>
<dbReference type="SUPFAM" id="SSF56104">
    <property type="entry name" value="SAICAR synthase-like"/>
    <property type="match status" value="1"/>
</dbReference>
<dbReference type="GO" id="GO:0008236">
    <property type="term" value="F:serine-type peptidase activity"/>
    <property type="evidence" value="ECO:0007669"/>
    <property type="project" value="InterPro"/>
</dbReference>
<keyword evidence="11" id="KW-0456">Lyase</keyword>
<dbReference type="SUPFAM" id="SSF52255">
    <property type="entry name" value="N5-CAIR mutase (phosphoribosylaminoimidazole carboxylase, PurE)"/>
    <property type="match status" value="1"/>
</dbReference>
<comment type="caution">
    <text evidence="16">The sequence shown here is derived from an EMBL/GenBank/DDBJ whole genome shotgun (WGS) entry which is preliminary data.</text>
</comment>
<keyword evidence="6" id="KW-0436">Ligase</keyword>
<evidence type="ECO:0000256" key="10">
    <source>
        <dbReference type="ARBA" id="ARBA00022840"/>
    </source>
</evidence>
<dbReference type="InterPro" id="IPR005875">
    <property type="entry name" value="PurK"/>
</dbReference>
<dbReference type="InterPro" id="IPR054350">
    <property type="entry name" value="PurT/PurK_preATP-grasp"/>
</dbReference>
<dbReference type="GO" id="GO:0006189">
    <property type="term" value="P:'de novo' IMP biosynthetic process"/>
    <property type="evidence" value="ECO:0007669"/>
    <property type="project" value="InterPro"/>
</dbReference>
<dbReference type="InterPro" id="IPR000031">
    <property type="entry name" value="PurE_dom"/>
</dbReference>
<dbReference type="Pfam" id="PF22660">
    <property type="entry name" value="RS_preATP-grasp-like"/>
    <property type="match status" value="1"/>
</dbReference>
<evidence type="ECO:0000256" key="13">
    <source>
        <dbReference type="PROSITE-ProRule" id="PRU00409"/>
    </source>
</evidence>
<keyword evidence="12" id="KW-0511">Multifunctional enzyme</keyword>
<dbReference type="PANTHER" id="PTHR11609">
    <property type="entry name" value="PURINE BIOSYNTHESIS PROTEIN 6/7, PUR6/7"/>
    <property type="match status" value="1"/>
</dbReference>
<dbReference type="Gene3D" id="3.30.1490.20">
    <property type="entry name" value="ATP-grasp fold, A domain"/>
    <property type="match status" value="1"/>
</dbReference>
<keyword evidence="17" id="KW-1185">Reference proteome</keyword>